<dbReference type="EMBL" id="CVRQ01000022">
    <property type="protein sequence ID" value="CRL38580.1"/>
    <property type="molecule type" value="Genomic_DNA"/>
</dbReference>
<comment type="catalytic activity">
    <reaction evidence="9">
        <text>(6S)-5,6,7,8-tetrahydrofolyl-(gamma-L-Glu)(n) + L-glutamate + ATP = (6S)-5,6,7,8-tetrahydrofolyl-(gamma-L-Glu)(n+1) + ADP + phosphate + H(+)</text>
        <dbReference type="Rhea" id="RHEA:10580"/>
        <dbReference type="Rhea" id="RHEA-COMP:14738"/>
        <dbReference type="Rhea" id="RHEA-COMP:14740"/>
        <dbReference type="ChEBI" id="CHEBI:15378"/>
        <dbReference type="ChEBI" id="CHEBI:29985"/>
        <dbReference type="ChEBI" id="CHEBI:30616"/>
        <dbReference type="ChEBI" id="CHEBI:43474"/>
        <dbReference type="ChEBI" id="CHEBI:141005"/>
        <dbReference type="ChEBI" id="CHEBI:456216"/>
        <dbReference type="EC" id="6.3.2.17"/>
    </reaction>
</comment>
<dbReference type="NCBIfam" id="TIGR01499">
    <property type="entry name" value="folC"/>
    <property type="match status" value="1"/>
</dbReference>
<keyword evidence="3 10" id="KW-0436">Ligase</keyword>
<comment type="similarity">
    <text evidence="1 10">Belongs to the folylpolyglutamate synthase family.</text>
</comment>
<dbReference type="Proteomes" id="UP000049472">
    <property type="component" value="Unassembled WGS sequence"/>
</dbReference>
<sequence>MGNLDYTQVLNKIENTRRFGNEPGVVVTAQVIKVLREKGKQKRIIPYIHVAGTNGKGSVCAFFSSILKKEHMRVGTFVSPHLVDFEERITVDGRMIPKEDVTRLGNYLLDIDFGIGLTMFDYCLAMALLYFEEQQCDYMVIETGLGGRLDSTNAIGTPQCAVITKIGYDHMAILGSDIADIAAEKAGIIKENGTVVVEQQDKRAMQVIEQEAQKKHARIITVEQSDIARCSGYALRLCGTFQWENAAAAELAARYVLGKRYGGPEYEMQYDKTEPKREETDLNKRIKSALEEAVWPGRMEIVSKEPFLLVDGAHNSNGVDALKESLMQMYPGEKFCFFMGVMADKDYDVMIREILPLAEEFYTVTPDSDRALQASHLADFIRKEGVKATELSGVDEIRKHLKRDTKNVAFGSLYFIGELKQHWI</sequence>
<dbReference type="Gene3D" id="3.90.190.20">
    <property type="entry name" value="Mur ligase, C-terminal domain"/>
    <property type="match status" value="1"/>
</dbReference>
<proteinExistence type="inferred from homology"/>
<accession>A0A0M6WP52</accession>
<dbReference type="InterPro" id="IPR036615">
    <property type="entry name" value="Mur_ligase_C_dom_sf"/>
</dbReference>
<keyword evidence="5 10" id="KW-0547">Nucleotide-binding</keyword>
<evidence type="ECO:0000313" key="13">
    <source>
        <dbReference type="EMBL" id="CRL38580.1"/>
    </source>
</evidence>
<evidence type="ECO:0000256" key="7">
    <source>
        <dbReference type="ARBA" id="ARBA00022842"/>
    </source>
</evidence>
<evidence type="ECO:0000259" key="12">
    <source>
        <dbReference type="Pfam" id="PF08245"/>
    </source>
</evidence>
<dbReference type="PANTHER" id="PTHR11136:SF0">
    <property type="entry name" value="DIHYDROFOLATE SYNTHETASE-RELATED"/>
    <property type="match status" value="1"/>
</dbReference>
<keyword evidence="14" id="KW-1185">Reference proteome</keyword>
<dbReference type="SUPFAM" id="SSF53623">
    <property type="entry name" value="MurD-like peptide ligases, catalytic domain"/>
    <property type="match status" value="1"/>
</dbReference>
<evidence type="ECO:0000256" key="8">
    <source>
        <dbReference type="ARBA" id="ARBA00030592"/>
    </source>
</evidence>
<evidence type="ECO:0000313" key="14">
    <source>
        <dbReference type="Proteomes" id="UP000049472"/>
    </source>
</evidence>
<evidence type="ECO:0000256" key="3">
    <source>
        <dbReference type="ARBA" id="ARBA00022598"/>
    </source>
</evidence>
<dbReference type="InterPro" id="IPR004101">
    <property type="entry name" value="Mur_ligase_C"/>
</dbReference>
<evidence type="ECO:0000256" key="5">
    <source>
        <dbReference type="ARBA" id="ARBA00022741"/>
    </source>
</evidence>
<dbReference type="AlphaFoldDB" id="A0A0M6WP52"/>
<gene>
    <name evidence="13" type="ORF">T1815_18461</name>
</gene>
<evidence type="ECO:0000259" key="11">
    <source>
        <dbReference type="Pfam" id="PF02875"/>
    </source>
</evidence>
<organism evidence="13 14">
    <name type="scientific">Agathobacter rectalis</name>
    <dbReference type="NCBI Taxonomy" id="39491"/>
    <lineage>
        <taxon>Bacteria</taxon>
        <taxon>Bacillati</taxon>
        <taxon>Bacillota</taxon>
        <taxon>Clostridia</taxon>
        <taxon>Lachnospirales</taxon>
        <taxon>Lachnospiraceae</taxon>
        <taxon>Agathobacter</taxon>
    </lineage>
</organism>
<evidence type="ECO:0000256" key="1">
    <source>
        <dbReference type="ARBA" id="ARBA00008276"/>
    </source>
</evidence>
<feature type="domain" description="Mur ligase C-terminal" evidence="11">
    <location>
        <begin position="297"/>
        <end position="399"/>
    </location>
</feature>
<dbReference type="GO" id="GO:0004326">
    <property type="term" value="F:tetrahydrofolylpolyglutamate synthase activity"/>
    <property type="evidence" value="ECO:0007669"/>
    <property type="project" value="UniProtKB-EC"/>
</dbReference>
<dbReference type="GO" id="GO:0008841">
    <property type="term" value="F:dihydrofolate synthase activity"/>
    <property type="evidence" value="ECO:0007669"/>
    <property type="project" value="TreeGrafter"/>
</dbReference>
<dbReference type="RefSeq" id="WP_055061983.1">
    <property type="nucleotide sequence ID" value="NZ_CVRQ01000022.1"/>
</dbReference>
<reference evidence="14" key="1">
    <citation type="submission" date="2015-05" db="EMBL/GenBank/DDBJ databases">
        <authorList>
            <consortium name="Pathogen Informatics"/>
        </authorList>
    </citation>
    <scope>NUCLEOTIDE SEQUENCE [LARGE SCALE GENOMIC DNA]</scope>
    <source>
        <strain evidence="14">T1-815</strain>
    </source>
</reference>
<dbReference type="Pfam" id="PF08245">
    <property type="entry name" value="Mur_ligase_M"/>
    <property type="match status" value="1"/>
</dbReference>
<evidence type="ECO:0000256" key="6">
    <source>
        <dbReference type="ARBA" id="ARBA00022840"/>
    </source>
</evidence>
<dbReference type="PANTHER" id="PTHR11136">
    <property type="entry name" value="FOLYLPOLYGLUTAMATE SYNTHASE-RELATED"/>
    <property type="match status" value="1"/>
</dbReference>
<dbReference type="EC" id="6.3.2.17" evidence="2"/>
<dbReference type="GO" id="GO:0005524">
    <property type="term" value="F:ATP binding"/>
    <property type="evidence" value="ECO:0007669"/>
    <property type="project" value="UniProtKB-KW"/>
</dbReference>
<dbReference type="PIRSF" id="PIRSF001563">
    <property type="entry name" value="Folylpolyglu_synth"/>
    <property type="match status" value="1"/>
</dbReference>
<dbReference type="GO" id="GO:0005737">
    <property type="term" value="C:cytoplasm"/>
    <property type="evidence" value="ECO:0007669"/>
    <property type="project" value="TreeGrafter"/>
</dbReference>
<dbReference type="Pfam" id="PF02875">
    <property type="entry name" value="Mur_ligase_C"/>
    <property type="match status" value="1"/>
</dbReference>
<keyword evidence="6 10" id="KW-0067">ATP-binding</keyword>
<dbReference type="GO" id="GO:0046872">
    <property type="term" value="F:metal ion binding"/>
    <property type="evidence" value="ECO:0007669"/>
    <property type="project" value="UniProtKB-KW"/>
</dbReference>
<name>A0A0M6WP52_9FIRM</name>
<dbReference type="InterPro" id="IPR036565">
    <property type="entry name" value="Mur-like_cat_sf"/>
</dbReference>
<dbReference type="InterPro" id="IPR001645">
    <property type="entry name" value="Folylpolyglutamate_synth"/>
</dbReference>
<protein>
    <recommendedName>
        <fullName evidence="2">tetrahydrofolate synthase</fullName>
        <ecNumber evidence="2">6.3.2.17</ecNumber>
    </recommendedName>
    <alternativeName>
        <fullName evidence="8">Tetrahydrofolylpolyglutamate synthase</fullName>
    </alternativeName>
</protein>
<evidence type="ECO:0000256" key="4">
    <source>
        <dbReference type="ARBA" id="ARBA00022723"/>
    </source>
</evidence>
<feature type="domain" description="Mur ligase central" evidence="12">
    <location>
        <begin position="50"/>
        <end position="226"/>
    </location>
</feature>
<keyword evidence="4" id="KW-0479">Metal-binding</keyword>
<evidence type="ECO:0000256" key="2">
    <source>
        <dbReference type="ARBA" id="ARBA00013025"/>
    </source>
</evidence>
<dbReference type="Gene3D" id="3.40.1190.10">
    <property type="entry name" value="Mur-like, catalytic domain"/>
    <property type="match status" value="1"/>
</dbReference>
<dbReference type="InterPro" id="IPR013221">
    <property type="entry name" value="Mur_ligase_cen"/>
</dbReference>
<dbReference type="SUPFAM" id="SSF53244">
    <property type="entry name" value="MurD-like peptide ligases, peptide-binding domain"/>
    <property type="match status" value="1"/>
</dbReference>
<evidence type="ECO:0000256" key="10">
    <source>
        <dbReference type="PIRNR" id="PIRNR001563"/>
    </source>
</evidence>
<evidence type="ECO:0000256" key="9">
    <source>
        <dbReference type="ARBA" id="ARBA00047493"/>
    </source>
</evidence>
<keyword evidence="7" id="KW-0460">Magnesium</keyword>